<dbReference type="Gene3D" id="1.20.120.550">
    <property type="entry name" value="Membrane associated eicosanoid/glutathione metabolism-like domain"/>
    <property type="match status" value="1"/>
</dbReference>
<protein>
    <recommendedName>
        <fullName evidence="7">MAPEG family protein</fullName>
    </recommendedName>
</protein>
<dbReference type="EMBL" id="CAAJGR010000034">
    <property type="protein sequence ID" value="VHO06490.1"/>
    <property type="molecule type" value="Genomic_DNA"/>
</dbReference>
<evidence type="ECO:0000256" key="2">
    <source>
        <dbReference type="ARBA" id="ARBA00022692"/>
    </source>
</evidence>
<feature type="transmembrane region" description="Helical" evidence="5">
    <location>
        <begin position="68"/>
        <end position="95"/>
    </location>
</feature>
<evidence type="ECO:0000256" key="1">
    <source>
        <dbReference type="ARBA" id="ARBA00004370"/>
    </source>
</evidence>
<dbReference type="AlphaFoldDB" id="A0A486XXY2"/>
<keyword evidence="3 5" id="KW-1133">Transmembrane helix</keyword>
<dbReference type="GO" id="GO:0016020">
    <property type="term" value="C:membrane"/>
    <property type="evidence" value="ECO:0007669"/>
    <property type="project" value="UniProtKB-SubCell"/>
</dbReference>
<evidence type="ECO:0000256" key="4">
    <source>
        <dbReference type="ARBA" id="ARBA00023136"/>
    </source>
</evidence>
<organism evidence="6">
    <name type="scientific">Rheinheimera sp. BAL341</name>
    <dbReference type="NCBI Taxonomy" id="1708203"/>
    <lineage>
        <taxon>Bacteria</taxon>
        <taxon>Pseudomonadati</taxon>
        <taxon>Pseudomonadota</taxon>
        <taxon>Gammaproteobacteria</taxon>
        <taxon>Chromatiales</taxon>
        <taxon>Chromatiaceae</taxon>
        <taxon>Rheinheimera</taxon>
    </lineage>
</organism>
<evidence type="ECO:0000256" key="5">
    <source>
        <dbReference type="SAM" id="Phobius"/>
    </source>
</evidence>
<feature type="transmembrane region" description="Helical" evidence="5">
    <location>
        <begin position="6"/>
        <end position="24"/>
    </location>
</feature>
<feature type="transmembrane region" description="Helical" evidence="5">
    <location>
        <begin position="115"/>
        <end position="134"/>
    </location>
</feature>
<evidence type="ECO:0008006" key="7">
    <source>
        <dbReference type="Google" id="ProtNLM"/>
    </source>
</evidence>
<name>A0A486XXY2_9GAMM</name>
<reference evidence="6" key="1">
    <citation type="submission" date="2019-04" db="EMBL/GenBank/DDBJ databases">
        <authorList>
            <person name="Brambilla D."/>
        </authorList>
    </citation>
    <scope>NUCLEOTIDE SEQUENCE</scope>
    <source>
        <strain evidence="6">BAL1</strain>
    </source>
</reference>
<gene>
    <name evidence="6" type="ORF">BAL341_3505</name>
</gene>
<dbReference type="InterPro" id="IPR023352">
    <property type="entry name" value="MAPEG-like_dom_sf"/>
</dbReference>
<evidence type="ECO:0000256" key="3">
    <source>
        <dbReference type="ARBA" id="ARBA00022989"/>
    </source>
</evidence>
<keyword evidence="4 5" id="KW-0472">Membrane</keyword>
<dbReference type="SUPFAM" id="SSF161084">
    <property type="entry name" value="MAPEG domain-like"/>
    <property type="match status" value="1"/>
</dbReference>
<dbReference type="InterPro" id="IPR001129">
    <property type="entry name" value="Membr-assoc_MAPEG"/>
</dbReference>
<keyword evidence="2 5" id="KW-0812">Transmembrane</keyword>
<sequence length="139" mass="15715">MEKLILLPVFVQVLLTSVVMILMGRRRIRAAKNKEISVAAFKTMNLTGANEQVIATSRNFDNQFQMPMLYLFSVLFTLQLDFADIAYVVLGAAYVALRVVHTAVHIGSNTVRLRFNVFLLSCAVLWAIWLRLGWQVLVA</sequence>
<dbReference type="Pfam" id="PF01124">
    <property type="entry name" value="MAPEG"/>
    <property type="match status" value="1"/>
</dbReference>
<proteinExistence type="predicted"/>
<evidence type="ECO:0000313" key="6">
    <source>
        <dbReference type="EMBL" id="VHO06490.1"/>
    </source>
</evidence>
<comment type="subcellular location">
    <subcellularLocation>
        <location evidence="1">Membrane</location>
    </subcellularLocation>
</comment>
<accession>A0A486XXY2</accession>